<feature type="compositionally biased region" description="Acidic residues" evidence="6">
    <location>
        <begin position="107"/>
        <end position="116"/>
    </location>
</feature>
<evidence type="ECO:0000313" key="8">
    <source>
        <dbReference type="EMBL" id="KAB5595581.1"/>
    </source>
</evidence>
<dbReference type="SUPFAM" id="SSF52540">
    <property type="entry name" value="P-loop containing nucleoside triphosphate hydrolases"/>
    <property type="match status" value="1"/>
</dbReference>
<evidence type="ECO:0000313" key="9">
    <source>
        <dbReference type="Proteomes" id="UP000383932"/>
    </source>
</evidence>
<feature type="region of interest" description="Disordered" evidence="6">
    <location>
        <begin position="65"/>
        <end position="140"/>
    </location>
</feature>
<feature type="compositionally biased region" description="Low complexity" evidence="6">
    <location>
        <begin position="117"/>
        <end position="140"/>
    </location>
</feature>
<gene>
    <name evidence="8" type="ORF">CTheo_1042</name>
</gene>
<keyword evidence="1" id="KW-0132">Cell division</keyword>
<dbReference type="GO" id="GO:0000921">
    <property type="term" value="P:septin ring assembly"/>
    <property type="evidence" value="ECO:0007669"/>
    <property type="project" value="UniProtKB-ARBA"/>
</dbReference>
<dbReference type="OrthoDB" id="416553at2759"/>
<evidence type="ECO:0000256" key="4">
    <source>
        <dbReference type="ARBA" id="ARBA00023306"/>
    </source>
</evidence>
<dbReference type="GO" id="GO:0051301">
    <property type="term" value="P:cell division"/>
    <property type="evidence" value="ECO:0007669"/>
    <property type="project" value="UniProtKB-KW"/>
</dbReference>
<dbReference type="Pfam" id="PF00735">
    <property type="entry name" value="Septin"/>
    <property type="match status" value="1"/>
</dbReference>
<feature type="region of interest" description="Disordered" evidence="6">
    <location>
        <begin position="1"/>
        <end position="21"/>
    </location>
</feature>
<evidence type="ECO:0000256" key="5">
    <source>
        <dbReference type="RuleBase" id="RU004560"/>
    </source>
</evidence>
<dbReference type="Gene3D" id="3.40.50.300">
    <property type="entry name" value="P-loop containing nucleotide triphosphate hydrolases"/>
    <property type="match status" value="1"/>
</dbReference>
<evidence type="ECO:0000256" key="6">
    <source>
        <dbReference type="SAM" id="MobiDB-lite"/>
    </source>
</evidence>
<keyword evidence="3 5" id="KW-0342">GTP-binding</keyword>
<dbReference type="GO" id="GO:0005525">
    <property type="term" value="F:GTP binding"/>
    <property type="evidence" value="ECO:0007669"/>
    <property type="project" value="UniProtKB-KW"/>
</dbReference>
<dbReference type="InterPro" id="IPR027417">
    <property type="entry name" value="P-loop_NTPase"/>
</dbReference>
<dbReference type="CDD" id="cd01850">
    <property type="entry name" value="CDC_Septin"/>
    <property type="match status" value="1"/>
</dbReference>
<dbReference type="PROSITE" id="PS51719">
    <property type="entry name" value="G_SEPTIN"/>
    <property type="match status" value="1"/>
</dbReference>
<evidence type="ECO:0000256" key="1">
    <source>
        <dbReference type="ARBA" id="ARBA00022618"/>
    </source>
</evidence>
<comment type="similarity">
    <text evidence="5">Belongs to the TRAFAC class TrmE-Era-EngA-EngB-Septin-like GTPase superfamily. Septin GTPase family.</text>
</comment>
<dbReference type="InterPro" id="IPR016491">
    <property type="entry name" value="Septin"/>
</dbReference>
<proteinExistence type="inferred from homology"/>
<accession>A0A5N5QVH7</accession>
<organism evidence="8 9">
    <name type="scientific">Ceratobasidium theobromae</name>
    <dbReference type="NCBI Taxonomy" id="1582974"/>
    <lineage>
        <taxon>Eukaryota</taxon>
        <taxon>Fungi</taxon>
        <taxon>Dikarya</taxon>
        <taxon>Basidiomycota</taxon>
        <taxon>Agaricomycotina</taxon>
        <taxon>Agaricomycetes</taxon>
        <taxon>Cantharellales</taxon>
        <taxon>Ceratobasidiaceae</taxon>
        <taxon>Ceratobasidium</taxon>
    </lineage>
</organism>
<dbReference type="GO" id="GO:0043934">
    <property type="term" value="P:sporulation"/>
    <property type="evidence" value="ECO:0007669"/>
    <property type="project" value="UniProtKB-ARBA"/>
</dbReference>
<dbReference type="InterPro" id="IPR030379">
    <property type="entry name" value="G_SEPTIN_dom"/>
</dbReference>
<sequence>MGNTLTTTPTHTRPSSHSKRLSTIVTGLNKRRSKAGGLTIQEPASCSFFEDGMIVVVNQKHKEYHDPADAQYEPPRSASDEDPEAKRAAEKLRRALALNPVPPAEQAPEEEPDVEPDSPASLEFSPLHTSTPPRTPSLRTPSPHLFLLHFDDEEEIKMAAAVEEIRASSYVGFDSITRQIEHKLLKRGFQFNVMVVGQTGLGKSTLINTIFASHLIDSKGRFEHDEPVRQTTEIQAVSHVIAENGVKLKLNIVDTPGYGDQINNEGCWDPIVKYIKDQHSAYLRKELTAMRDRHIQDTRIHCCLFFINPTGHQLRPIDIIVMKKLSEVVNVVPVIAKADSLTLEERVAFKSRIREELQYHNIRLYPIDHEDNDEEETSLNEHIRDIIPFAVVGSERNVIIDGKPVRGRKNRWGVINVEDERHCEFVYLRNFLLRQVPIRTLSALVLTHTSSTHLQDLIETTAQIHYEAFRSKQLLALKDASSRPAVATPAPA</sequence>
<feature type="domain" description="Septin-type G" evidence="7">
    <location>
        <begin position="187"/>
        <end position="476"/>
    </location>
</feature>
<dbReference type="AlphaFoldDB" id="A0A5N5QVH7"/>
<feature type="compositionally biased region" description="Low complexity" evidence="6">
    <location>
        <begin position="1"/>
        <end position="13"/>
    </location>
</feature>
<dbReference type="Proteomes" id="UP000383932">
    <property type="component" value="Unassembled WGS sequence"/>
</dbReference>
<name>A0A5N5QVH7_9AGAM</name>
<dbReference type="PANTHER" id="PTHR18884">
    <property type="entry name" value="SEPTIN"/>
    <property type="match status" value="1"/>
</dbReference>
<keyword evidence="9" id="KW-1185">Reference proteome</keyword>
<dbReference type="FunFam" id="3.40.50.300:FF:000260">
    <property type="entry name" value="Cell division control 10"/>
    <property type="match status" value="1"/>
</dbReference>
<evidence type="ECO:0000256" key="3">
    <source>
        <dbReference type="ARBA" id="ARBA00023134"/>
    </source>
</evidence>
<reference evidence="8 9" key="1">
    <citation type="journal article" date="2019" name="Fungal Biol. Biotechnol.">
        <title>Draft genome sequence of fastidious pathogen Ceratobasidium theobromae, which causes vascular-streak dieback in Theobroma cacao.</title>
        <authorList>
            <person name="Ali S.S."/>
            <person name="Asman A."/>
            <person name="Shao J."/>
            <person name="Firmansyah A.P."/>
            <person name="Susilo A.W."/>
            <person name="Rosmana A."/>
            <person name="McMahon P."/>
            <person name="Junaid M."/>
            <person name="Guest D."/>
            <person name="Kheng T.Y."/>
            <person name="Meinhardt L.W."/>
            <person name="Bailey B.A."/>
        </authorList>
    </citation>
    <scope>NUCLEOTIDE SEQUENCE [LARGE SCALE GENOMIC DNA]</scope>
    <source>
        <strain evidence="8 9">CT2</strain>
    </source>
</reference>
<dbReference type="GO" id="GO:0032161">
    <property type="term" value="C:cleavage apparatus septin structure"/>
    <property type="evidence" value="ECO:0007669"/>
    <property type="project" value="UniProtKB-ARBA"/>
</dbReference>
<protein>
    <recommendedName>
        <fullName evidence="7">Septin-type G domain-containing protein</fullName>
    </recommendedName>
</protein>
<keyword evidence="4" id="KW-0131">Cell cycle</keyword>
<dbReference type="EMBL" id="SSOP01000008">
    <property type="protein sequence ID" value="KAB5595581.1"/>
    <property type="molecule type" value="Genomic_DNA"/>
</dbReference>
<comment type="caution">
    <text evidence="8">The sequence shown here is derived from an EMBL/GenBank/DDBJ whole genome shotgun (WGS) entry which is preliminary data.</text>
</comment>
<evidence type="ECO:0000259" key="7">
    <source>
        <dbReference type="PROSITE" id="PS51719"/>
    </source>
</evidence>
<evidence type="ECO:0000256" key="2">
    <source>
        <dbReference type="ARBA" id="ARBA00022741"/>
    </source>
</evidence>
<keyword evidence="2 5" id="KW-0547">Nucleotide-binding</keyword>
<feature type="compositionally biased region" description="Basic and acidic residues" evidence="6">
    <location>
        <begin position="84"/>
        <end position="93"/>
    </location>
</feature>